<feature type="region of interest" description="Disordered" evidence="1">
    <location>
        <begin position="451"/>
        <end position="473"/>
    </location>
</feature>
<feature type="compositionally biased region" description="Basic and acidic residues" evidence="1">
    <location>
        <begin position="406"/>
        <end position="416"/>
    </location>
</feature>
<evidence type="ECO:0000256" key="2">
    <source>
        <dbReference type="SAM" id="SignalP"/>
    </source>
</evidence>
<evidence type="ECO:0008006" key="5">
    <source>
        <dbReference type="Google" id="ProtNLM"/>
    </source>
</evidence>
<protein>
    <recommendedName>
        <fullName evidence="5">Bacteroidetes-specific membrane protein</fullName>
    </recommendedName>
</protein>
<feature type="chain" id="PRO_5003863094" description="Bacteroidetes-specific membrane protein" evidence="2">
    <location>
        <begin position="20"/>
        <end position="611"/>
    </location>
</feature>
<dbReference type="Pfam" id="PF11751">
    <property type="entry name" value="PorP_SprF"/>
    <property type="match status" value="1"/>
</dbReference>
<gene>
    <name evidence="3" type="ORF">I215_04140</name>
</gene>
<evidence type="ECO:0000313" key="3">
    <source>
        <dbReference type="EMBL" id="EKF56105.1"/>
    </source>
</evidence>
<dbReference type="NCBIfam" id="TIGR03519">
    <property type="entry name" value="T9SS_PorP_fam"/>
    <property type="match status" value="1"/>
</dbReference>
<dbReference type="AlphaFoldDB" id="K2PU03"/>
<dbReference type="Proteomes" id="UP000007364">
    <property type="component" value="Unassembled WGS sequence"/>
</dbReference>
<name>K2PU03_9FLAO</name>
<keyword evidence="2" id="KW-0732">Signal</keyword>
<feature type="compositionally biased region" description="Polar residues" evidence="1">
    <location>
        <begin position="323"/>
        <end position="345"/>
    </location>
</feature>
<evidence type="ECO:0000313" key="4">
    <source>
        <dbReference type="Proteomes" id="UP000007364"/>
    </source>
</evidence>
<dbReference type="EMBL" id="AMSG01000003">
    <property type="protein sequence ID" value="EKF56105.1"/>
    <property type="molecule type" value="Genomic_DNA"/>
</dbReference>
<evidence type="ECO:0000256" key="1">
    <source>
        <dbReference type="SAM" id="MobiDB-lite"/>
    </source>
</evidence>
<dbReference type="STRING" id="555500.I215_04140"/>
<proteinExistence type="predicted"/>
<feature type="region of interest" description="Disordered" evidence="1">
    <location>
        <begin position="323"/>
        <end position="428"/>
    </location>
</feature>
<accession>K2PU03</accession>
<reference evidence="3 4" key="1">
    <citation type="journal article" date="2012" name="J. Bacteriol.">
        <title>Genome Sequence of Galbibacter marinum Type Strain ck-I2-15.</title>
        <authorList>
            <person name="Lai Q."/>
            <person name="Li C."/>
            <person name="Shao Z."/>
        </authorList>
    </citation>
    <scope>NUCLEOTIDE SEQUENCE [LARGE SCALE GENOMIC DNA]</scope>
    <source>
        <strain evidence="4">ck-I2-15</strain>
    </source>
</reference>
<dbReference type="InterPro" id="IPR019861">
    <property type="entry name" value="PorP/SprF_Bacteroidetes"/>
</dbReference>
<keyword evidence="4" id="KW-1185">Reference proteome</keyword>
<comment type="caution">
    <text evidence="3">The sequence shown here is derived from an EMBL/GenBank/DDBJ whole genome shotgun (WGS) entry which is preliminary data.</text>
</comment>
<feature type="signal peptide" evidence="2">
    <location>
        <begin position="1"/>
        <end position="19"/>
    </location>
</feature>
<sequence>MKRYLLNVAMLLVCYAAISQVENKSTIVDWRQHNLTQYNKFLVNPTYSTVRNNHRAVSFWSRIQWTGVENSPQTYMLSYAGKVGENSGAGLGLYQQSLGLLVDSGLLVNYSYNVQIAQEVSLAFGVNTTLFRRGLDKNTANAADPDPAVLDNKDDFLLVFMPGLNVSIKNFDIGVYAENLFDYNFNDSNTLTDFSKKIFSGQLGYTKELEYANGMFLDARWRTMVYGKSLPSEDFQYGLNTMIDLPYTGWMQVGYNNAFGISGGIGVKVGEGISIGIVYENGTSKTNKAFGSTYEAIATIELGPRERRKNIIDTDGRATVSKNVDQSNFVNSEDISRSRVNTVNEETQEDEQQSTLTDFDPQEDQTNKYAVYASKDQDKESTQASEKSTIKEDQTSSYALIGPDQSENKSNKEEKNQNTNLGSEDKKSEIAAVDKTAITNTDEDIQAENQASLQKGSEDISTDQLAKVTEQTGNPQEISANEMAEIEAAYQEFLKKSDSIAAGYSPREIDSTAVTAEIFGTQSSYKTLKAVHGVDKGFYLVLNVFSVKHYFEKFTADLRERGFEPKFFINPENNYYYVYLYKADRYIAIKNLQRNNVNNTYFEDKWVLWVK</sequence>
<dbReference type="eggNOG" id="COG3064">
    <property type="taxonomic scope" value="Bacteria"/>
</dbReference>
<dbReference type="OrthoDB" id="1393025at2"/>
<dbReference type="RefSeq" id="WP_008990701.1">
    <property type="nucleotide sequence ID" value="NZ_AMSG01000003.1"/>
</dbReference>
<organism evidence="3 4">
    <name type="scientific">Galbibacter marinus</name>
    <dbReference type="NCBI Taxonomy" id="555500"/>
    <lineage>
        <taxon>Bacteria</taxon>
        <taxon>Pseudomonadati</taxon>
        <taxon>Bacteroidota</taxon>
        <taxon>Flavobacteriia</taxon>
        <taxon>Flavobacteriales</taxon>
        <taxon>Flavobacteriaceae</taxon>
        <taxon>Galbibacter</taxon>
    </lineage>
</organism>